<dbReference type="GO" id="GO:0004674">
    <property type="term" value="F:protein serine/threonine kinase activity"/>
    <property type="evidence" value="ECO:0007669"/>
    <property type="project" value="UniProtKB-KW"/>
</dbReference>
<evidence type="ECO:0000256" key="1">
    <source>
        <dbReference type="ARBA" id="ARBA00022527"/>
    </source>
</evidence>
<dbReference type="Gene3D" id="1.10.510.10">
    <property type="entry name" value="Transferase(Phosphotransferase) domain 1"/>
    <property type="match status" value="1"/>
</dbReference>
<dbReference type="InterPro" id="IPR011009">
    <property type="entry name" value="Kinase-like_dom_sf"/>
</dbReference>
<evidence type="ECO:0000313" key="13">
    <source>
        <dbReference type="Proteomes" id="UP000053237"/>
    </source>
</evidence>
<dbReference type="EMBL" id="CAIX01000146">
    <property type="protein sequence ID" value="CCI46977.1"/>
    <property type="molecule type" value="Genomic_DNA"/>
</dbReference>
<accession>A0A024GJP1</accession>
<dbReference type="GO" id="GO:0005524">
    <property type="term" value="F:ATP binding"/>
    <property type="evidence" value="ECO:0007669"/>
    <property type="project" value="UniProtKB-UniRule"/>
</dbReference>
<gene>
    <name evidence="12" type="ORF">BN9_079320</name>
</gene>
<dbReference type="Gene3D" id="3.30.200.20">
    <property type="entry name" value="Phosphorylase Kinase, domain 1"/>
    <property type="match status" value="1"/>
</dbReference>
<dbReference type="InterPro" id="IPR000719">
    <property type="entry name" value="Prot_kinase_dom"/>
</dbReference>
<protein>
    <recommendedName>
        <fullName evidence="11">Protein kinase domain-containing protein</fullName>
    </recommendedName>
</protein>
<evidence type="ECO:0000256" key="3">
    <source>
        <dbReference type="ARBA" id="ARBA00022741"/>
    </source>
</evidence>
<evidence type="ECO:0000256" key="10">
    <source>
        <dbReference type="SAM" id="MobiDB-lite"/>
    </source>
</evidence>
<feature type="region of interest" description="Disordered" evidence="10">
    <location>
        <begin position="129"/>
        <end position="151"/>
    </location>
</feature>
<feature type="compositionally biased region" description="Low complexity" evidence="10">
    <location>
        <begin position="184"/>
        <end position="206"/>
    </location>
</feature>
<evidence type="ECO:0000256" key="9">
    <source>
        <dbReference type="PROSITE-ProRule" id="PRU10141"/>
    </source>
</evidence>
<evidence type="ECO:0000256" key="2">
    <source>
        <dbReference type="ARBA" id="ARBA00022679"/>
    </source>
</evidence>
<proteinExistence type="predicted"/>
<dbReference type="InterPro" id="IPR008271">
    <property type="entry name" value="Ser/Thr_kinase_AS"/>
</dbReference>
<feature type="binding site" evidence="7 9">
    <location>
        <position position="389"/>
    </location>
    <ligand>
        <name>ATP</name>
        <dbReference type="ChEBI" id="CHEBI:30616"/>
    </ligand>
</feature>
<evidence type="ECO:0000256" key="4">
    <source>
        <dbReference type="ARBA" id="ARBA00022777"/>
    </source>
</evidence>
<dbReference type="CDD" id="cd05117">
    <property type="entry name" value="STKc_CAMK"/>
    <property type="match status" value="1"/>
</dbReference>
<comment type="caution">
    <text evidence="12">The sequence shown here is derived from an EMBL/GenBank/DDBJ whole genome shotgun (WGS) entry which is preliminary data.</text>
</comment>
<dbReference type="PROSITE" id="PS00107">
    <property type="entry name" value="PROTEIN_KINASE_ATP"/>
    <property type="match status" value="1"/>
</dbReference>
<dbReference type="SMART" id="SM00220">
    <property type="entry name" value="S_TKc"/>
    <property type="match status" value="1"/>
</dbReference>
<keyword evidence="5 7" id="KW-0067">ATP-binding</keyword>
<feature type="compositionally biased region" description="Low complexity" evidence="10">
    <location>
        <begin position="132"/>
        <end position="143"/>
    </location>
</feature>
<keyword evidence="2" id="KW-0808">Transferase</keyword>
<evidence type="ECO:0000259" key="11">
    <source>
        <dbReference type="PROSITE" id="PS50011"/>
    </source>
</evidence>
<evidence type="ECO:0000256" key="6">
    <source>
        <dbReference type="PIRSR" id="PIRSR630616-1"/>
    </source>
</evidence>
<feature type="region of interest" description="Disordered" evidence="10">
    <location>
        <begin position="235"/>
        <end position="258"/>
    </location>
</feature>
<keyword evidence="4" id="KW-0418">Kinase</keyword>
<feature type="domain" description="Protein kinase" evidence="11">
    <location>
        <begin position="360"/>
        <end position="658"/>
    </location>
</feature>
<feature type="active site" description="Proton acceptor" evidence="6">
    <location>
        <position position="483"/>
    </location>
</feature>
<keyword evidence="3 7" id="KW-0547">Nucleotide-binding</keyword>
<feature type="compositionally biased region" description="Polar residues" evidence="10">
    <location>
        <begin position="242"/>
        <end position="252"/>
    </location>
</feature>
<dbReference type="STRING" id="65357.A0A024GJP1"/>
<dbReference type="SUPFAM" id="SSF56112">
    <property type="entry name" value="Protein kinase-like (PK-like)"/>
    <property type="match status" value="1"/>
</dbReference>
<dbReference type="PANTHER" id="PTHR24350">
    <property type="entry name" value="SERINE/THREONINE-PROTEIN KINASE IAL-RELATED"/>
    <property type="match status" value="1"/>
</dbReference>
<evidence type="ECO:0000256" key="7">
    <source>
        <dbReference type="PIRSR" id="PIRSR630616-2"/>
    </source>
</evidence>
<keyword evidence="13" id="KW-1185">Reference proteome</keyword>
<feature type="binding site" evidence="7">
    <location>
        <begin position="487"/>
        <end position="488"/>
    </location>
    <ligand>
        <name>ATP</name>
        <dbReference type="ChEBI" id="CHEBI:30616"/>
    </ligand>
</feature>
<dbReference type="InterPro" id="IPR017441">
    <property type="entry name" value="Protein_kinase_ATP_BS"/>
</dbReference>
<dbReference type="Proteomes" id="UP000053237">
    <property type="component" value="Unassembled WGS sequence"/>
</dbReference>
<dbReference type="OrthoDB" id="1738954at2759"/>
<dbReference type="PROSITE" id="PS50011">
    <property type="entry name" value="PROTEIN_KINASE_DOM"/>
    <property type="match status" value="1"/>
</dbReference>
<dbReference type="AlphaFoldDB" id="A0A024GJP1"/>
<sequence>MNTKVAFAVPVFARLPPYNPYVGTFHHAPSAGNRGAVYFSADIVNMCELEELKKLRHNPLTGTFHTLPGYYDPLHRLGKCRAEVDVLGSNSVETRNTSYAQSTHVPESVWVPAEMKDVPVARARRYSDSDIDSLSSSIRDSSSNHPLTTGCTESCSKLRTRSNTNELLPLLPANKSPKYAKPRTISSSSCHSTDSESSNNSPSDTTSLALTLADRANHRGLRHSLRERFTQMIAHGKEKMNSRNGPSQSVSNTEDEEYSTLTHWSDSKHQLHPESALRIPQNPFVARRLIDDEEIRIMAINRKGYRANIGVNVGRRVPTNSKMNGTLPMENSECEQEENDQGPLKPYFIHEQAVTEQYQLCGQDQLGDGSYAVVKPAIHRTTGRRVAIKQIHKRYLLTEDAKQAVDREIEIHLRLRHRNIVQLYEVYETTDFLYLVMAKATKGNLNALMQRKRRLTEPLAAKLTQQIVRAVYFLHDLGVVHCDLKPENVLLTDPKPGNQDAHELDGDTSKPAINNFESDCCLDPHADVRICDLQVELCDFGLSIKVPDARFFKLTGDVHKVPFTQVTGTPGYIAPELLQRQPYGKPVDMWSIGIIIYEMLTGYRPFYPPRACVEEDVDFGDATWHKISPQAKHLVQHLLERDPTKRFTAEQALSHEWFDTATFAM</sequence>
<dbReference type="PROSITE" id="PS00108">
    <property type="entry name" value="PROTEIN_KINASE_ST"/>
    <property type="match status" value="1"/>
</dbReference>
<feature type="cross-link" description="Glycyl lysine isopeptide (Lys-Gly) (interchain with G-Cter in SUMO2)" evidence="8">
    <location>
        <position position="485"/>
    </location>
</feature>
<dbReference type="Pfam" id="PF00069">
    <property type="entry name" value="Pkinase"/>
    <property type="match status" value="1"/>
</dbReference>
<feature type="region of interest" description="Disordered" evidence="10">
    <location>
        <begin position="166"/>
        <end position="206"/>
    </location>
</feature>
<feature type="binding site" evidence="7">
    <location>
        <position position="539"/>
    </location>
    <ligand>
        <name>ATP</name>
        <dbReference type="ChEBI" id="CHEBI:30616"/>
    </ligand>
</feature>
<dbReference type="FunFam" id="3.30.200.20:FF:000042">
    <property type="entry name" value="Aurora kinase A"/>
    <property type="match status" value="1"/>
</dbReference>
<evidence type="ECO:0000313" key="12">
    <source>
        <dbReference type="EMBL" id="CCI46977.1"/>
    </source>
</evidence>
<organism evidence="12 13">
    <name type="scientific">Albugo candida</name>
    <dbReference type="NCBI Taxonomy" id="65357"/>
    <lineage>
        <taxon>Eukaryota</taxon>
        <taxon>Sar</taxon>
        <taxon>Stramenopiles</taxon>
        <taxon>Oomycota</taxon>
        <taxon>Peronosporomycetes</taxon>
        <taxon>Albuginales</taxon>
        <taxon>Albuginaceae</taxon>
        <taxon>Albugo</taxon>
    </lineage>
</organism>
<keyword evidence="1" id="KW-0723">Serine/threonine-protein kinase</keyword>
<name>A0A024GJP1_9STRA</name>
<reference evidence="12 13" key="1">
    <citation type="submission" date="2012-05" db="EMBL/GenBank/DDBJ databases">
        <title>Recombination and specialization in a pathogen metapopulation.</title>
        <authorList>
            <person name="Gardiner A."/>
            <person name="Kemen E."/>
            <person name="Schultz-Larsen T."/>
            <person name="MacLean D."/>
            <person name="Van Oosterhout C."/>
            <person name="Jones J.D.G."/>
        </authorList>
    </citation>
    <scope>NUCLEOTIDE SEQUENCE [LARGE SCALE GENOMIC DNA]</scope>
    <source>
        <strain evidence="12 13">Ac Nc2</strain>
    </source>
</reference>
<evidence type="ECO:0000256" key="8">
    <source>
        <dbReference type="PIRSR" id="PIRSR630616-3"/>
    </source>
</evidence>
<dbReference type="InterPro" id="IPR030616">
    <property type="entry name" value="Aur-like"/>
</dbReference>
<dbReference type="InParanoid" id="A0A024GJP1"/>
<evidence type="ECO:0000256" key="5">
    <source>
        <dbReference type="ARBA" id="ARBA00022840"/>
    </source>
</evidence>